<dbReference type="AlphaFoldDB" id="A0A7J0DGD9"/>
<dbReference type="PROSITE" id="PS00301">
    <property type="entry name" value="G_TR_1"/>
    <property type="match status" value="1"/>
</dbReference>
<accession>A0A7J0DGD9</accession>
<dbReference type="Gene3D" id="3.40.50.300">
    <property type="entry name" value="P-loop containing nucleotide triphosphate hydrolases"/>
    <property type="match status" value="1"/>
</dbReference>
<dbReference type="InterPro" id="IPR031157">
    <property type="entry name" value="G_TR_CS"/>
</dbReference>
<keyword evidence="3" id="KW-1185">Reference proteome</keyword>
<dbReference type="GO" id="GO:1990904">
    <property type="term" value="C:ribonucleoprotein complex"/>
    <property type="evidence" value="ECO:0007669"/>
    <property type="project" value="TreeGrafter"/>
</dbReference>
<evidence type="ECO:0000313" key="3">
    <source>
        <dbReference type="Proteomes" id="UP000585474"/>
    </source>
</evidence>
<reference evidence="3" key="1">
    <citation type="submission" date="2019-07" db="EMBL/GenBank/DDBJ databases">
        <title>De Novo Assembly of kiwifruit Actinidia rufa.</title>
        <authorList>
            <person name="Sugita-Konishi S."/>
            <person name="Sato K."/>
            <person name="Mori E."/>
            <person name="Abe Y."/>
            <person name="Kisaki G."/>
            <person name="Hamano K."/>
            <person name="Suezawa K."/>
            <person name="Otani M."/>
            <person name="Fukuda T."/>
            <person name="Manabe T."/>
            <person name="Gomi K."/>
            <person name="Tabuchi M."/>
            <person name="Akimitsu K."/>
            <person name="Kataoka I."/>
        </authorList>
    </citation>
    <scope>NUCLEOTIDE SEQUENCE [LARGE SCALE GENOMIC DNA]</scope>
    <source>
        <strain evidence="3">cv. Fuchu</strain>
    </source>
</reference>
<dbReference type="InterPro" id="IPR027417">
    <property type="entry name" value="P-loop_NTPase"/>
</dbReference>
<dbReference type="InterPro" id="IPR005225">
    <property type="entry name" value="Small_GTP-bd"/>
</dbReference>
<dbReference type="SUPFAM" id="SSF52540">
    <property type="entry name" value="P-loop containing nucleoside triphosphate hydrolases"/>
    <property type="match status" value="1"/>
</dbReference>
<evidence type="ECO:0000259" key="1">
    <source>
        <dbReference type="PROSITE" id="PS51722"/>
    </source>
</evidence>
<dbReference type="InterPro" id="IPR047041">
    <property type="entry name" value="BipA_GTP-bd_dom"/>
</dbReference>
<dbReference type="EMBL" id="BJWL01000216">
    <property type="protein sequence ID" value="GFS34764.1"/>
    <property type="molecule type" value="Genomic_DNA"/>
</dbReference>
<dbReference type="GO" id="GO:0005525">
    <property type="term" value="F:GTP binding"/>
    <property type="evidence" value="ECO:0007669"/>
    <property type="project" value="InterPro"/>
</dbReference>
<sequence>MAGPLLRSIWSTTRKSLSSTPTPSVHSAALKTYVYVRAFSAAPALASAADLASPGGALDPGRLRNVAVIAHVDHGKTTLMDRLLRQCGADIPHERALDNISLERERGITIASKVTSITWKENELNMVDTPGHADFGGEVERVVGMVEGAILVVDAGEGPLAQTKFVLAKALKYGLRPILLLNKVDRPAVSEERCDEVESLVFDLFANLGATEEQLDFPVLYASAKEGWASSTFTKNPPDDAKNMSELLDAIIRHVRPPTASLDAPFQMMVGIRCEVYIPM</sequence>
<dbReference type="Pfam" id="PF00009">
    <property type="entry name" value="GTP_EFTU"/>
    <property type="match status" value="1"/>
</dbReference>
<organism evidence="2 3">
    <name type="scientific">Actinidia rufa</name>
    <dbReference type="NCBI Taxonomy" id="165716"/>
    <lineage>
        <taxon>Eukaryota</taxon>
        <taxon>Viridiplantae</taxon>
        <taxon>Streptophyta</taxon>
        <taxon>Embryophyta</taxon>
        <taxon>Tracheophyta</taxon>
        <taxon>Spermatophyta</taxon>
        <taxon>Magnoliopsida</taxon>
        <taxon>eudicotyledons</taxon>
        <taxon>Gunneridae</taxon>
        <taxon>Pentapetalae</taxon>
        <taxon>asterids</taxon>
        <taxon>Ericales</taxon>
        <taxon>Actinidiaceae</taxon>
        <taxon>Actinidia</taxon>
    </lineage>
</organism>
<name>A0A7J0DGD9_9ERIC</name>
<keyword evidence="2" id="KW-0648">Protein biosynthesis</keyword>
<dbReference type="Proteomes" id="UP000585474">
    <property type="component" value="Unassembled WGS sequence"/>
</dbReference>
<dbReference type="FunFam" id="3.40.50.300:FF:000463">
    <property type="entry name" value="GTP-binding protein TypA"/>
    <property type="match status" value="1"/>
</dbReference>
<comment type="caution">
    <text evidence="2">The sequence shown here is derived from an EMBL/GenBank/DDBJ whole genome shotgun (WGS) entry which is preliminary data.</text>
</comment>
<evidence type="ECO:0000313" key="2">
    <source>
        <dbReference type="EMBL" id="GFS34764.1"/>
    </source>
</evidence>
<dbReference type="OrthoDB" id="364892at2759"/>
<dbReference type="PRINTS" id="PR00315">
    <property type="entry name" value="ELONGATNFCT"/>
</dbReference>
<dbReference type="NCBIfam" id="TIGR00231">
    <property type="entry name" value="small_GTP"/>
    <property type="match status" value="1"/>
</dbReference>
<keyword evidence="2" id="KW-0251">Elongation factor</keyword>
<dbReference type="PANTHER" id="PTHR42908">
    <property type="entry name" value="TRANSLATION ELONGATION FACTOR-RELATED"/>
    <property type="match status" value="1"/>
</dbReference>
<dbReference type="PROSITE" id="PS51722">
    <property type="entry name" value="G_TR_2"/>
    <property type="match status" value="1"/>
</dbReference>
<proteinExistence type="predicted"/>
<feature type="domain" description="Tr-type G" evidence="1">
    <location>
        <begin position="61"/>
        <end position="259"/>
    </location>
</feature>
<dbReference type="InterPro" id="IPR000795">
    <property type="entry name" value="T_Tr_GTP-bd_dom"/>
</dbReference>
<dbReference type="PANTHER" id="PTHR42908:SF8">
    <property type="entry name" value="TR-TYPE G DOMAIN-CONTAINING PROTEIN"/>
    <property type="match status" value="1"/>
</dbReference>
<gene>
    <name evidence="2" type="ORF">Acr_00g0035840</name>
</gene>
<dbReference type="GO" id="GO:0005829">
    <property type="term" value="C:cytosol"/>
    <property type="evidence" value="ECO:0007669"/>
    <property type="project" value="TreeGrafter"/>
</dbReference>
<dbReference type="GO" id="GO:0003924">
    <property type="term" value="F:GTPase activity"/>
    <property type="evidence" value="ECO:0007669"/>
    <property type="project" value="InterPro"/>
</dbReference>
<protein>
    <submittedName>
        <fullName evidence="2">Elongation factor family protein</fullName>
    </submittedName>
</protein>
<dbReference type="CDD" id="cd01891">
    <property type="entry name" value="TypA_BipA"/>
    <property type="match status" value="1"/>
</dbReference>
<dbReference type="GO" id="GO:0003746">
    <property type="term" value="F:translation elongation factor activity"/>
    <property type="evidence" value="ECO:0007669"/>
    <property type="project" value="UniProtKB-KW"/>
</dbReference>